<dbReference type="InterPro" id="IPR011989">
    <property type="entry name" value="ARM-like"/>
</dbReference>
<dbReference type="EMBL" id="JANUCP010000005">
    <property type="protein sequence ID" value="MCS3920411.1"/>
    <property type="molecule type" value="Genomic_DNA"/>
</dbReference>
<dbReference type="Proteomes" id="UP001204798">
    <property type="component" value="Unassembled WGS sequence"/>
</dbReference>
<proteinExistence type="predicted"/>
<feature type="transmembrane region" description="Helical" evidence="2">
    <location>
        <begin position="36"/>
        <end position="55"/>
    </location>
</feature>
<dbReference type="Pfam" id="PF13646">
    <property type="entry name" value="HEAT_2"/>
    <property type="match status" value="1"/>
</dbReference>
<evidence type="ECO:0000313" key="4">
    <source>
        <dbReference type="Proteomes" id="UP001204798"/>
    </source>
</evidence>
<feature type="region of interest" description="Disordered" evidence="1">
    <location>
        <begin position="289"/>
        <end position="327"/>
    </location>
</feature>
<keyword evidence="4" id="KW-1185">Reference proteome</keyword>
<evidence type="ECO:0000313" key="3">
    <source>
        <dbReference type="EMBL" id="MCS3920411.1"/>
    </source>
</evidence>
<dbReference type="InterPro" id="IPR004155">
    <property type="entry name" value="PBS_lyase_HEAT"/>
</dbReference>
<dbReference type="SMART" id="SM00567">
    <property type="entry name" value="EZ_HEAT"/>
    <property type="match status" value="2"/>
</dbReference>
<evidence type="ECO:0000256" key="2">
    <source>
        <dbReference type="SAM" id="Phobius"/>
    </source>
</evidence>
<comment type="caution">
    <text evidence="3">The sequence shown here is derived from an EMBL/GenBank/DDBJ whole genome shotgun (WGS) entry which is preliminary data.</text>
</comment>
<keyword evidence="2" id="KW-0812">Transmembrane</keyword>
<keyword evidence="2" id="KW-0472">Membrane</keyword>
<organism evidence="3 4">
    <name type="scientific">Candidatus Fervidibacter sacchari</name>
    <dbReference type="NCBI Taxonomy" id="1448929"/>
    <lineage>
        <taxon>Bacteria</taxon>
        <taxon>Candidatus Fervidibacterota</taxon>
        <taxon>Candidatus Fervidibacter</taxon>
    </lineage>
</organism>
<dbReference type="Gene3D" id="1.25.10.10">
    <property type="entry name" value="Leucine-rich Repeat Variant"/>
    <property type="match status" value="1"/>
</dbReference>
<feature type="transmembrane region" description="Helical" evidence="2">
    <location>
        <begin position="7"/>
        <end position="30"/>
    </location>
</feature>
<name>A0ABT2ESL0_9BACT</name>
<dbReference type="InterPro" id="IPR016024">
    <property type="entry name" value="ARM-type_fold"/>
</dbReference>
<keyword evidence="2" id="KW-1133">Transmembrane helix</keyword>
<dbReference type="RefSeq" id="WP_259099575.1">
    <property type="nucleotide sequence ID" value="NZ_CP130454.1"/>
</dbReference>
<evidence type="ECO:0000256" key="1">
    <source>
        <dbReference type="SAM" id="MobiDB-lite"/>
    </source>
</evidence>
<gene>
    <name evidence="3" type="ORF">M2350_002840</name>
</gene>
<reference evidence="3 4" key="1">
    <citation type="submission" date="2022-08" db="EMBL/GenBank/DDBJ databases">
        <title>Bacterial and archaeal communities from various locations to study Microbial Dark Matter (Phase II).</title>
        <authorList>
            <person name="Stepanauskas R."/>
        </authorList>
    </citation>
    <scope>NUCLEOTIDE SEQUENCE [LARGE SCALE GENOMIC DNA]</scope>
    <source>
        <strain evidence="3 4">PD1</strain>
    </source>
</reference>
<protein>
    <submittedName>
        <fullName evidence="3">HEAT repeat protein</fullName>
    </submittedName>
</protein>
<accession>A0ABT2ESL0</accession>
<sequence>MRDHFDTLAWLAGCGAWVVSTLFTFAAISIFSLNPLWLVLPLPVPAIVVAGLYAYRLKSLPKLARQLGNLNKDERQKAFKQLMAMGKHAADVFLQVLTAPRKKEEVADWDGVAASILAVEGLGRLREKRAVPVLLRLLKTSEGEICGTVIWALGEIGDDSVVPELLPLLGSESLNGITVDALRKLGAGDLVELYKGAMSGDRTAIEAIKKHPYRKAFIAGFIRALWSREDIFVIPKAAWALSELWAIEAIPSLRAQISRWLPTEIRQACKQALDKLEMISRLPRAVSPSEIDTSTLPRPAYATEFPTENLPIPASMDEINSPEVAEG</sequence>
<dbReference type="SUPFAM" id="SSF48371">
    <property type="entry name" value="ARM repeat"/>
    <property type="match status" value="1"/>
</dbReference>